<dbReference type="SUPFAM" id="SSF55073">
    <property type="entry name" value="Nucleotide cyclase"/>
    <property type="match status" value="1"/>
</dbReference>
<dbReference type="PROSITE" id="PS50887">
    <property type="entry name" value="GGDEF"/>
    <property type="match status" value="1"/>
</dbReference>
<evidence type="ECO:0000313" key="6">
    <source>
        <dbReference type="Proteomes" id="UP000651977"/>
    </source>
</evidence>
<feature type="transmembrane region" description="Helical" evidence="3">
    <location>
        <begin position="165"/>
        <end position="186"/>
    </location>
</feature>
<name>A0ABQ1I7J6_9ALTE</name>
<dbReference type="InterPro" id="IPR043128">
    <property type="entry name" value="Rev_trsase/Diguanyl_cyclase"/>
</dbReference>
<evidence type="ECO:0000256" key="1">
    <source>
        <dbReference type="ARBA" id="ARBA00012528"/>
    </source>
</evidence>
<feature type="transmembrane region" description="Helical" evidence="3">
    <location>
        <begin position="62"/>
        <end position="80"/>
    </location>
</feature>
<keyword evidence="3" id="KW-1133">Transmembrane helix</keyword>
<keyword evidence="6" id="KW-1185">Reference proteome</keyword>
<dbReference type="Gene3D" id="3.30.70.270">
    <property type="match status" value="1"/>
</dbReference>
<evidence type="ECO:0000256" key="3">
    <source>
        <dbReference type="SAM" id="Phobius"/>
    </source>
</evidence>
<dbReference type="PANTHER" id="PTHR45138">
    <property type="entry name" value="REGULATORY COMPONENTS OF SENSORY TRANSDUCTION SYSTEM"/>
    <property type="match status" value="1"/>
</dbReference>
<dbReference type="SMART" id="SM00267">
    <property type="entry name" value="GGDEF"/>
    <property type="match status" value="1"/>
</dbReference>
<keyword evidence="3" id="KW-0812">Transmembrane</keyword>
<sequence length="361" mass="41404">MTSATSMYNAKPVFADSNKEFEQWSLQSRLPQLRYMVFFTALLYLLYGYFETLIDLPYANQRLLFHVVIIPLSLLLIYRLSFYPQYFKQMRLLLVFAPVSAVWANLYLNVGSSSFSHFSPEIYLNIIWTFTMSGLTFRYALFAVCCSLSGTLVMSYLHGPNDPKLYLHYLWILSACVFGVVSSIVLERMMRSLYLQQLELAHSASVDGLTGLWNREKLLQLFNQTLNEASSKAGYSILMLDIDHFKPVNDQFGHIVGDKVLVQFSQLLKQQVHKLGHVGRFGGEEFCILLPHYTLHQAEQFAEHLRIKISETEFETVGVKTASIGVCQYAPNESFETLITRADKALYMAKDQGRNRVQSLN</sequence>
<feature type="transmembrane region" description="Helical" evidence="3">
    <location>
        <begin position="92"/>
        <end position="108"/>
    </location>
</feature>
<proteinExistence type="predicted"/>
<dbReference type="EMBL" id="BMDY01000028">
    <property type="protein sequence ID" value="GGB18832.1"/>
    <property type="molecule type" value="Genomic_DNA"/>
</dbReference>
<dbReference type="InterPro" id="IPR000160">
    <property type="entry name" value="GGDEF_dom"/>
</dbReference>
<feature type="domain" description="GGDEF" evidence="4">
    <location>
        <begin position="233"/>
        <end position="361"/>
    </location>
</feature>
<comment type="catalytic activity">
    <reaction evidence="2">
        <text>2 GTP = 3',3'-c-di-GMP + 2 diphosphate</text>
        <dbReference type="Rhea" id="RHEA:24898"/>
        <dbReference type="ChEBI" id="CHEBI:33019"/>
        <dbReference type="ChEBI" id="CHEBI:37565"/>
        <dbReference type="ChEBI" id="CHEBI:58805"/>
        <dbReference type="EC" id="2.7.7.65"/>
    </reaction>
</comment>
<evidence type="ECO:0000259" key="4">
    <source>
        <dbReference type="PROSITE" id="PS50887"/>
    </source>
</evidence>
<dbReference type="Pfam" id="PF00990">
    <property type="entry name" value="GGDEF"/>
    <property type="match status" value="1"/>
</dbReference>
<dbReference type="InterPro" id="IPR029787">
    <property type="entry name" value="Nucleotide_cyclase"/>
</dbReference>
<dbReference type="EC" id="2.7.7.65" evidence="1"/>
<organism evidence="5 6">
    <name type="scientific">Agarivorans gilvus</name>
    <dbReference type="NCBI Taxonomy" id="680279"/>
    <lineage>
        <taxon>Bacteria</taxon>
        <taxon>Pseudomonadati</taxon>
        <taxon>Pseudomonadota</taxon>
        <taxon>Gammaproteobacteria</taxon>
        <taxon>Alteromonadales</taxon>
        <taxon>Alteromonadaceae</taxon>
        <taxon>Agarivorans</taxon>
    </lineage>
</organism>
<comment type="caution">
    <text evidence="5">The sequence shown here is derived from an EMBL/GenBank/DDBJ whole genome shotgun (WGS) entry which is preliminary data.</text>
</comment>
<dbReference type="NCBIfam" id="TIGR00254">
    <property type="entry name" value="GGDEF"/>
    <property type="match status" value="1"/>
</dbReference>
<dbReference type="CDD" id="cd01949">
    <property type="entry name" value="GGDEF"/>
    <property type="match status" value="1"/>
</dbReference>
<feature type="transmembrane region" description="Helical" evidence="3">
    <location>
        <begin position="33"/>
        <end position="50"/>
    </location>
</feature>
<dbReference type="RefSeq" id="WP_157051672.1">
    <property type="nucleotide sequence ID" value="NZ_BMDY01000028.1"/>
</dbReference>
<evidence type="ECO:0000256" key="2">
    <source>
        <dbReference type="ARBA" id="ARBA00034247"/>
    </source>
</evidence>
<protein>
    <recommendedName>
        <fullName evidence="1">diguanylate cyclase</fullName>
        <ecNumber evidence="1">2.7.7.65</ecNumber>
    </recommendedName>
</protein>
<reference evidence="6" key="1">
    <citation type="journal article" date="2019" name="Int. J. Syst. Evol. Microbiol.">
        <title>The Global Catalogue of Microorganisms (GCM) 10K type strain sequencing project: providing services to taxonomists for standard genome sequencing and annotation.</title>
        <authorList>
            <consortium name="The Broad Institute Genomics Platform"/>
            <consortium name="The Broad Institute Genome Sequencing Center for Infectious Disease"/>
            <person name="Wu L."/>
            <person name="Ma J."/>
        </authorList>
    </citation>
    <scope>NUCLEOTIDE SEQUENCE [LARGE SCALE GENOMIC DNA]</scope>
    <source>
        <strain evidence="6">CGMCC 1.10131</strain>
    </source>
</reference>
<dbReference type="Proteomes" id="UP000651977">
    <property type="component" value="Unassembled WGS sequence"/>
</dbReference>
<gene>
    <name evidence="5" type="ORF">GCM10007414_35300</name>
</gene>
<evidence type="ECO:0000313" key="5">
    <source>
        <dbReference type="EMBL" id="GGB18832.1"/>
    </source>
</evidence>
<dbReference type="InterPro" id="IPR050469">
    <property type="entry name" value="Diguanylate_Cyclase"/>
</dbReference>
<feature type="transmembrane region" description="Helical" evidence="3">
    <location>
        <begin position="139"/>
        <end position="159"/>
    </location>
</feature>
<dbReference type="PANTHER" id="PTHR45138:SF9">
    <property type="entry name" value="DIGUANYLATE CYCLASE DGCM-RELATED"/>
    <property type="match status" value="1"/>
</dbReference>
<keyword evidence="3" id="KW-0472">Membrane</keyword>
<accession>A0ABQ1I7J6</accession>